<sequence length="215" mass="24684">MPDAEVHRHPRVRVRRPTVLGGSSRAGHPRATDPRARPARRIGLGHRGRPDHAGRTGRARPVHPDRVGRIRQGHPVRRARPDRVGRIRQGHPVRRDHAGRIGLARLVRRDRVRPVRPAGVRPVRQAGDHLGRPVRAVREPAVSTPDRRSRRRPQPQWPPRQRRRRGLTRRQLVSVSRSLPVSSRSVDMRPRRILRLSNVCLGQLSAEVTRRRWAT</sequence>
<dbReference type="AlphaFoldDB" id="A0A2U3NX16"/>
<dbReference type="Proteomes" id="UP000240988">
    <property type="component" value="Unassembled WGS sequence"/>
</dbReference>
<feature type="compositionally biased region" description="Low complexity" evidence="1">
    <location>
        <begin position="169"/>
        <end position="185"/>
    </location>
</feature>
<evidence type="ECO:0000313" key="3">
    <source>
        <dbReference type="Proteomes" id="UP000240988"/>
    </source>
</evidence>
<dbReference type="STRING" id="1841860.GCA_900157375_03902"/>
<feature type="region of interest" description="Disordered" evidence="1">
    <location>
        <begin position="117"/>
        <end position="186"/>
    </location>
</feature>
<name>A0A2U3NX16_9MYCO</name>
<protein>
    <submittedName>
        <fullName evidence="2">Mycobacterium rhizamassiliense ORFan</fullName>
    </submittedName>
</protein>
<proteinExistence type="predicted"/>
<evidence type="ECO:0000256" key="1">
    <source>
        <dbReference type="SAM" id="MobiDB-lite"/>
    </source>
</evidence>
<keyword evidence="3" id="KW-1185">Reference proteome</keyword>
<reference evidence="2 3" key="1">
    <citation type="submission" date="2017-01" db="EMBL/GenBank/DDBJ databases">
        <authorList>
            <consortium name="Urmite Genomes"/>
        </authorList>
    </citation>
    <scope>NUCLEOTIDE SEQUENCE [LARGE SCALE GENOMIC DNA]</scope>
    <source>
        <strain evidence="2 3">AB57</strain>
    </source>
</reference>
<feature type="region of interest" description="Disordered" evidence="1">
    <location>
        <begin position="1"/>
        <end position="102"/>
    </location>
</feature>
<gene>
    <name evidence="2" type="ORF">MRAB57_3899</name>
</gene>
<feature type="compositionally biased region" description="Basic residues" evidence="1">
    <location>
        <begin position="69"/>
        <end position="78"/>
    </location>
</feature>
<dbReference type="EMBL" id="FUFA01000005">
    <property type="protein sequence ID" value="SPM36060.1"/>
    <property type="molecule type" value="Genomic_DNA"/>
</dbReference>
<accession>A0A2U3NX16</accession>
<feature type="compositionally biased region" description="Basic residues" evidence="1">
    <location>
        <begin position="37"/>
        <end position="47"/>
    </location>
</feature>
<evidence type="ECO:0000313" key="2">
    <source>
        <dbReference type="EMBL" id="SPM36060.1"/>
    </source>
</evidence>
<organism evidence="2 3">
    <name type="scientific">Mycobacterium rhizamassiliense</name>
    <dbReference type="NCBI Taxonomy" id="1841860"/>
    <lineage>
        <taxon>Bacteria</taxon>
        <taxon>Bacillati</taxon>
        <taxon>Actinomycetota</taxon>
        <taxon>Actinomycetes</taxon>
        <taxon>Mycobacteriales</taxon>
        <taxon>Mycobacteriaceae</taxon>
        <taxon>Mycobacterium</taxon>
    </lineage>
</organism>